<accession>A0A917TWA4</accession>
<dbReference type="GO" id="GO:0016491">
    <property type="term" value="F:oxidoreductase activity"/>
    <property type="evidence" value="ECO:0007669"/>
    <property type="project" value="UniProtKB-KW"/>
</dbReference>
<dbReference type="CDD" id="cd13890">
    <property type="entry name" value="CuRO_3_CueO_FtsP"/>
    <property type="match status" value="1"/>
</dbReference>
<gene>
    <name evidence="6" type="ORF">GCM10011351_29160</name>
</gene>
<dbReference type="EMBL" id="BMLG01000025">
    <property type="protein sequence ID" value="GGM41103.1"/>
    <property type="molecule type" value="Genomic_DNA"/>
</dbReference>
<dbReference type="PROSITE" id="PS00079">
    <property type="entry name" value="MULTICOPPER_OXIDASE1"/>
    <property type="match status" value="1"/>
</dbReference>
<organism evidence="6 7">
    <name type="scientific">Paraliobacillus quinghaiensis</name>
    <dbReference type="NCBI Taxonomy" id="470815"/>
    <lineage>
        <taxon>Bacteria</taxon>
        <taxon>Bacillati</taxon>
        <taxon>Bacillota</taxon>
        <taxon>Bacilli</taxon>
        <taxon>Bacillales</taxon>
        <taxon>Bacillaceae</taxon>
        <taxon>Paraliobacillus</taxon>
    </lineage>
</organism>
<evidence type="ECO:0000313" key="6">
    <source>
        <dbReference type="EMBL" id="GGM41103.1"/>
    </source>
</evidence>
<dbReference type="InterPro" id="IPR011706">
    <property type="entry name" value="Cu-oxidase_C"/>
</dbReference>
<proteinExistence type="inferred from homology"/>
<reference evidence="6" key="2">
    <citation type="submission" date="2020-09" db="EMBL/GenBank/DDBJ databases">
        <authorList>
            <person name="Sun Q."/>
            <person name="Zhou Y."/>
        </authorList>
    </citation>
    <scope>NUCLEOTIDE SEQUENCE</scope>
    <source>
        <strain evidence="6">CGMCC 1.6333</strain>
    </source>
</reference>
<comment type="similarity">
    <text evidence="1">Belongs to the multicopper oxidase family.</text>
</comment>
<feature type="domain" description="Plastocyanin-like" evidence="4">
    <location>
        <begin position="366"/>
        <end position="485"/>
    </location>
</feature>
<dbReference type="CDD" id="cd13867">
    <property type="entry name" value="CuRO_2_CueO_FtsP"/>
    <property type="match status" value="1"/>
</dbReference>
<dbReference type="SUPFAM" id="SSF49503">
    <property type="entry name" value="Cupredoxins"/>
    <property type="match status" value="3"/>
</dbReference>
<feature type="domain" description="Plastocyanin-like" evidence="5">
    <location>
        <begin position="76"/>
        <end position="185"/>
    </location>
</feature>
<dbReference type="Pfam" id="PF07731">
    <property type="entry name" value="Cu-oxidase_2"/>
    <property type="match status" value="1"/>
</dbReference>
<dbReference type="RefSeq" id="WP_117157107.1">
    <property type="nucleotide sequence ID" value="NZ_BMLG01000025.1"/>
</dbReference>
<protein>
    <submittedName>
        <fullName evidence="6">Multicopper oxidase</fullName>
    </submittedName>
</protein>
<dbReference type="PROSITE" id="PS00080">
    <property type="entry name" value="MULTICOPPER_OXIDASE2"/>
    <property type="match status" value="1"/>
</dbReference>
<dbReference type="Pfam" id="PF07732">
    <property type="entry name" value="Cu-oxidase_3"/>
    <property type="match status" value="1"/>
</dbReference>
<dbReference type="AlphaFoldDB" id="A0A917TWA4"/>
<comment type="caution">
    <text evidence="6">The sequence shown here is derived from an EMBL/GenBank/DDBJ whole genome shotgun (WGS) entry which is preliminary data.</text>
</comment>
<sequence length="487" mass="55333">MSRNKWKIIFFFSLFTLLGWGFYMFAEMGDRVLETETEIGNNEGDTNSLPIPKLLKDRNPDPDVAEFYLEAQHATKEFFTGEKTNTYGYNGNYLGPIIQVRNGEKVKIKVKNELDDPTTVHWHGLEVPGEMDGGPHQEIYPGQTWEPNFTINQPAATLWYHPHLLHKTGEQVFKGLAGLFYIEDEVSDDLNIPNEYGENDIPLVVQDRRFTSDNQFDYNIGMRDMMTGILGDTILVNGAIQPSLEISEAKVRFRILNGSNARIYNFYLSDDMPFYQIASDGGFLESPVKLSNLELSPGERAEVIVDFSKADIGDQIELRSDDFEVMRFKVKSKNNNIDLPQELVKINKIPEEQATVKRSFDFQGMGPMVSINGKQFNMERIDEHLDLNATEIWEVTNSASGMGGMGRMGNVGHPFHAHGTQFQILERNGQTPPPNERGWKDTFLVYPGEKVKVIAQFKYPGMFMYHCHILEHEDAGMMGQFQVGSGK</sequence>
<dbReference type="OrthoDB" id="9757546at2"/>
<reference evidence="6" key="1">
    <citation type="journal article" date="2014" name="Int. J. Syst. Evol. Microbiol.">
        <title>Complete genome sequence of Corynebacterium casei LMG S-19264T (=DSM 44701T), isolated from a smear-ripened cheese.</title>
        <authorList>
            <consortium name="US DOE Joint Genome Institute (JGI-PGF)"/>
            <person name="Walter F."/>
            <person name="Albersmeier A."/>
            <person name="Kalinowski J."/>
            <person name="Ruckert C."/>
        </authorList>
    </citation>
    <scope>NUCLEOTIDE SEQUENCE</scope>
    <source>
        <strain evidence="6">CGMCC 1.6333</strain>
    </source>
</reference>
<name>A0A917TWA4_9BACI</name>
<dbReference type="InterPro" id="IPR045087">
    <property type="entry name" value="Cu-oxidase_fam"/>
</dbReference>
<dbReference type="Gene3D" id="2.60.40.420">
    <property type="entry name" value="Cupredoxins - blue copper proteins"/>
    <property type="match status" value="3"/>
</dbReference>
<dbReference type="InterPro" id="IPR033138">
    <property type="entry name" value="Cu_oxidase_CS"/>
</dbReference>
<dbReference type="PANTHER" id="PTHR48267">
    <property type="entry name" value="CUPREDOXIN SUPERFAMILY PROTEIN"/>
    <property type="match status" value="1"/>
</dbReference>
<keyword evidence="7" id="KW-1185">Reference proteome</keyword>
<dbReference type="Proteomes" id="UP000618460">
    <property type="component" value="Unassembled WGS sequence"/>
</dbReference>
<evidence type="ECO:0000313" key="7">
    <source>
        <dbReference type="Proteomes" id="UP000618460"/>
    </source>
</evidence>
<evidence type="ECO:0000256" key="1">
    <source>
        <dbReference type="ARBA" id="ARBA00010609"/>
    </source>
</evidence>
<evidence type="ECO:0000259" key="5">
    <source>
        <dbReference type="Pfam" id="PF07732"/>
    </source>
</evidence>
<evidence type="ECO:0000256" key="2">
    <source>
        <dbReference type="ARBA" id="ARBA00022723"/>
    </source>
</evidence>
<keyword evidence="3" id="KW-0560">Oxidoreductase</keyword>
<dbReference type="CDD" id="cd04232">
    <property type="entry name" value="CuRO_1_CueO_FtsP"/>
    <property type="match status" value="1"/>
</dbReference>
<dbReference type="GO" id="GO:0005507">
    <property type="term" value="F:copper ion binding"/>
    <property type="evidence" value="ECO:0007669"/>
    <property type="project" value="InterPro"/>
</dbReference>
<evidence type="ECO:0000256" key="3">
    <source>
        <dbReference type="ARBA" id="ARBA00023002"/>
    </source>
</evidence>
<keyword evidence="2" id="KW-0479">Metal-binding</keyword>
<dbReference type="InterPro" id="IPR011707">
    <property type="entry name" value="Cu-oxidase-like_N"/>
</dbReference>
<dbReference type="PANTHER" id="PTHR48267:SF1">
    <property type="entry name" value="BILIRUBIN OXIDASE"/>
    <property type="match status" value="1"/>
</dbReference>
<dbReference type="InterPro" id="IPR008972">
    <property type="entry name" value="Cupredoxin"/>
</dbReference>
<evidence type="ECO:0000259" key="4">
    <source>
        <dbReference type="Pfam" id="PF07731"/>
    </source>
</evidence>
<dbReference type="InterPro" id="IPR002355">
    <property type="entry name" value="Cu_oxidase_Cu_BS"/>
</dbReference>